<feature type="domain" description="HTH gntR-type" evidence="4">
    <location>
        <begin position="119"/>
        <end position="177"/>
    </location>
</feature>
<dbReference type="PANTHER" id="PTHR43537:SF51">
    <property type="entry name" value="HTH-TYPE TRANSCRIPTIONAL REGULATOR LGOR-RELATED"/>
    <property type="match status" value="1"/>
</dbReference>
<proteinExistence type="predicted"/>
<sequence>MAGSIKSIVFNYCRQSSLRDRLRSHRENESLARTDERFRRAFNGLLDYCGTLKRGDQLPPELALACHLDVSRTVVRSALDRLQGEGIIAWVGRSKSLLRAPKAGDRLVVQSDQISQEELERQFLDWILRSDVPPGTSLNVTELARKFRVPAYGLQEFLASLSRFGLVSRRPRGGWELVGFTREYALELSDFRLMLELNAVSHLVALPGDHAIWQRLEELADEHRRLAEEIDARYHDFSLLDERFHATIGSVVHNRFVAEFQKVITLIFHYHFQWDKTDECERNLRAIGEHLRLIDALMARDEAAATAAARDHLRSSKQTLASNLRSSSSV</sequence>
<dbReference type="SMART" id="SM00895">
    <property type="entry name" value="FCD"/>
    <property type="match status" value="1"/>
</dbReference>
<gene>
    <name evidence="6" type="ORF">ABVK50_18535</name>
</gene>
<evidence type="ECO:0000256" key="1">
    <source>
        <dbReference type="ARBA" id="ARBA00023015"/>
    </source>
</evidence>
<evidence type="ECO:0000259" key="4">
    <source>
        <dbReference type="SMART" id="SM00345"/>
    </source>
</evidence>
<dbReference type="InterPro" id="IPR011711">
    <property type="entry name" value="GntR_C"/>
</dbReference>
<dbReference type="PANTHER" id="PTHR43537">
    <property type="entry name" value="TRANSCRIPTIONAL REGULATOR, GNTR FAMILY"/>
    <property type="match status" value="1"/>
</dbReference>
<evidence type="ECO:0000259" key="5">
    <source>
        <dbReference type="SMART" id="SM00895"/>
    </source>
</evidence>
<dbReference type="AlphaFoldDB" id="A0AAU8CL01"/>
<dbReference type="SUPFAM" id="SSF48008">
    <property type="entry name" value="GntR ligand-binding domain-like"/>
    <property type="match status" value="1"/>
</dbReference>
<dbReference type="Pfam" id="PF07729">
    <property type="entry name" value="FCD"/>
    <property type="match status" value="1"/>
</dbReference>
<name>A0AAU8CL01_9HYPH</name>
<keyword evidence="3" id="KW-0804">Transcription</keyword>
<dbReference type="Pfam" id="PF00392">
    <property type="entry name" value="GntR"/>
    <property type="match status" value="2"/>
</dbReference>
<accession>A0AAU8CL01</accession>
<protein>
    <submittedName>
        <fullName evidence="6">GntR family transcriptional regulator</fullName>
    </submittedName>
</protein>
<dbReference type="InterPro" id="IPR000524">
    <property type="entry name" value="Tscrpt_reg_HTH_GntR"/>
</dbReference>
<dbReference type="EMBL" id="CP159253">
    <property type="protein sequence ID" value="XCG47272.1"/>
    <property type="molecule type" value="Genomic_DNA"/>
</dbReference>
<feature type="domain" description="GntR C-terminal" evidence="5">
    <location>
        <begin position="187"/>
        <end position="315"/>
    </location>
</feature>
<dbReference type="SUPFAM" id="SSF46785">
    <property type="entry name" value="Winged helix' DNA-binding domain"/>
    <property type="match status" value="2"/>
</dbReference>
<dbReference type="GO" id="GO:0003677">
    <property type="term" value="F:DNA binding"/>
    <property type="evidence" value="ECO:0007669"/>
    <property type="project" value="UniProtKB-KW"/>
</dbReference>
<reference evidence="6" key="1">
    <citation type="submission" date="2024-06" db="EMBL/GenBank/DDBJ databases">
        <title>Mesorhizobium karijinii sp. nov., a symbiont of the iconic Swainsona formosa from arid Australia.</title>
        <authorList>
            <person name="Hill Y.J."/>
            <person name="Watkin E.L.J."/>
            <person name="O'Hara G.W."/>
            <person name="Terpolilli J."/>
            <person name="Tye M.L."/>
            <person name="Kohlmeier M.G."/>
        </authorList>
    </citation>
    <scope>NUCLEOTIDE SEQUENCE</scope>
    <source>
        <strain evidence="6">WSM2240</strain>
    </source>
</reference>
<keyword evidence="1" id="KW-0805">Transcription regulation</keyword>
<keyword evidence="2" id="KW-0238">DNA-binding</keyword>
<dbReference type="InterPro" id="IPR036388">
    <property type="entry name" value="WH-like_DNA-bd_sf"/>
</dbReference>
<dbReference type="RefSeq" id="WP_353645176.1">
    <property type="nucleotide sequence ID" value="NZ_CP159253.1"/>
</dbReference>
<feature type="domain" description="HTH gntR-type" evidence="4">
    <location>
        <begin position="50"/>
        <end position="98"/>
    </location>
</feature>
<dbReference type="InterPro" id="IPR008920">
    <property type="entry name" value="TF_FadR/GntR_C"/>
</dbReference>
<evidence type="ECO:0000313" key="6">
    <source>
        <dbReference type="EMBL" id="XCG47272.1"/>
    </source>
</evidence>
<organism evidence="6">
    <name type="scientific">Mesorhizobium sp. WSM2240</name>
    <dbReference type="NCBI Taxonomy" id="3228851"/>
    <lineage>
        <taxon>Bacteria</taxon>
        <taxon>Pseudomonadati</taxon>
        <taxon>Pseudomonadota</taxon>
        <taxon>Alphaproteobacteria</taxon>
        <taxon>Hyphomicrobiales</taxon>
        <taxon>Phyllobacteriaceae</taxon>
        <taxon>Mesorhizobium</taxon>
    </lineage>
</organism>
<evidence type="ECO:0000256" key="2">
    <source>
        <dbReference type="ARBA" id="ARBA00023125"/>
    </source>
</evidence>
<dbReference type="GO" id="GO:0003700">
    <property type="term" value="F:DNA-binding transcription factor activity"/>
    <property type="evidence" value="ECO:0007669"/>
    <property type="project" value="InterPro"/>
</dbReference>
<dbReference type="Gene3D" id="1.10.10.10">
    <property type="entry name" value="Winged helix-like DNA-binding domain superfamily/Winged helix DNA-binding domain"/>
    <property type="match status" value="2"/>
</dbReference>
<evidence type="ECO:0000256" key="3">
    <source>
        <dbReference type="ARBA" id="ARBA00023163"/>
    </source>
</evidence>
<dbReference type="InterPro" id="IPR036390">
    <property type="entry name" value="WH_DNA-bd_sf"/>
</dbReference>
<dbReference type="Gene3D" id="1.20.120.530">
    <property type="entry name" value="GntR ligand-binding domain-like"/>
    <property type="match status" value="1"/>
</dbReference>
<dbReference type="PRINTS" id="PR00035">
    <property type="entry name" value="HTHGNTR"/>
</dbReference>
<dbReference type="SMART" id="SM00345">
    <property type="entry name" value="HTH_GNTR"/>
    <property type="match status" value="2"/>
</dbReference>